<feature type="transmembrane region" description="Helical" evidence="1">
    <location>
        <begin position="104"/>
        <end position="130"/>
    </location>
</feature>
<feature type="transmembrane region" description="Helical" evidence="1">
    <location>
        <begin position="49"/>
        <end position="68"/>
    </location>
</feature>
<dbReference type="SUPFAM" id="SSF103473">
    <property type="entry name" value="MFS general substrate transporter"/>
    <property type="match status" value="1"/>
</dbReference>
<feature type="transmembrane region" description="Helical" evidence="1">
    <location>
        <begin position="169"/>
        <end position="188"/>
    </location>
</feature>
<sequence length="480" mass="53615">MKNADVDNGYAWIILICSSFVYLIIAGSLNTFGILYTELLDYYGDSAGNTAWVSSICTFFALGLGPFANFLGERYTYRRVMMIGSCLVLLGYTTSAYVRRIKMFYLTHGVITGFGFGLMLSPCSTVVNFYFKKKRSFANGIMVSFSGVGGFSFPYMYRWLIDKYTLHGAFLLSGALLFHSCVAVALLVQPQQLVEKQQMTNRKMISWIIYLREAKQRIFKVGLFKIPKYTICFTALCFQFGNFTGNLIALSGQVRSLDLGKQAIVQVLSVYGATEIVSRTFLGWFAGLNIIKRTNLLMMSSFVSSLIAFGIPHLPYKGALLVYAVLMGCFSSTFWSLVGVLLVDCVGLDNLSPAIGLLLFAMGIMICVSQPVTGWLEDSTGSWDMSFRFIGVLSAISCMCLLLGPMIERMSCFQKERKSNLSNIEKQMEEYNDGAIHMEETNDLVIKDCCSKSIDKVVTKQTEEVHPLYSQKNDPCMTHV</sequence>
<dbReference type="PANTHER" id="PTHR11360">
    <property type="entry name" value="MONOCARBOXYLATE TRANSPORTER"/>
    <property type="match status" value="1"/>
</dbReference>
<evidence type="ECO:0000256" key="1">
    <source>
        <dbReference type="SAM" id="Phobius"/>
    </source>
</evidence>
<feature type="transmembrane region" description="Helical" evidence="1">
    <location>
        <begin position="355"/>
        <end position="373"/>
    </location>
</feature>
<evidence type="ECO:0000313" key="3">
    <source>
        <dbReference type="Proteomes" id="UP000507470"/>
    </source>
</evidence>
<keyword evidence="1" id="KW-1133">Transmembrane helix</keyword>
<evidence type="ECO:0000313" key="2">
    <source>
        <dbReference type="EMBL" id="CAC5422895.1"/>
    </source>
</evidence>
<name>A0A6J8ETR2_MYTCO</name>
<dbReference type="AlphaFoldDB" id="A0A6J8ETR2"/>
<proteinExistence type="predicted"/>
<dbReference type="Gene3D" id="1.20.1250.20">
    <property type="entry name" value="MFS general substrate transporter like domains"/>
    <property type="match status" value="2"/>
</dbReference>
<dbReference type="Proteomes" id="UP000507470">
    <property type="component" value="Unassembled WGS sequence"/>
</dbReference>
<organism evidence="2 3">
    <name type="scientific">Mytilus coruscus</name>
    <name type="common">Sea mussel</name>
    <dbReference type="NCBI Taxonomy" id="42192"/>
    <lineage>
        <taxon>Eukaryota</taxon>
        <taxon>Metazoa</taxon>
        <taxon>Spiralia</taxon>
        <taxon>Lophotrochozoa</taxon>
        <taxon>Mollusca</taxon>
        <taxon>Bivalvia</taxon>
        <taxon>Autobranchia</taxon>
        <taxon>Pteriomorphia</taxon>
        <taxon>Mytilida</taxon>
        <taxon>Mytiloidea</taxon>
        <taxon>Mytilidae</taxon>
        <taxon>Mytilinae</taxon>
        <taxon>Mytilus</taxon>
    </lineage>
</organism>
<dbReference type="PANTHER" id="PTHR11360:SF284">
    <property type="entry name" value="EG:103B4.3 PROTEIN-RELATED"/>
    <property type="match status" value="1"/>
</dbReference>
<keyword evidence="1" id="KW-0472">Membrane</keyword>
<protein>
    <recommendedName>
        <fullName evidence="4">Major facilitator superfamily (MFS) profile domain-containing protein</fullName>
    </recommendedName>
</protein>
<keyword evidence="1" id="KW-0812">Transmembrane</keyword>
<feature type="transmembrane region" description="Helical" evidence="1">
    <location>
        <begin position="320"/>
        <end position="343"/>
    </location>
</feature>
<dbReference type="Pfam" id="PF07690">
    <property type="entry name" value="MFS_1"/>
    <property type="match status" value="1"/>
</dbReference>
<feature type="transmembrane region" description="Helical" evidence="1">
    <location>
        <begin position="385"/>
        <end position="407"/>
    </location>
</feature>
<evidence type="ECO:0008006" key="4">
    <source>
        <dbReference type="Google" id="ProtNLM"/>
    </source>
</evidence>
<feature type="transmembrane region" description="Helical" evidence="1">
    <location>
        <begin position="12"/>
        <end position="37"/>
    </location>
</feature>
<keyword evidence="3" id="KW-1185">Reference proteome</keyword>
<dbReference type="GO" id="GO:0022857">
    <property type="term" value="F:transmembrane transporter activity"/>
    <property type="evidence" value="ECO:0007669"/>
    <property type="project" value="InterPro"/>
</dbReference>
<gene>
    <name evidence="2" type="ORF">MCOR_54915</name>
</gene>
<feature type="transmembrane region" description="Helical" evidence="1">
    <location>
        <begin position="296"/>
        <end position="314"/>
    </location>
</feature>
<feature type="transmembrane region" description="Helical" evidence="1">
    <location>
        <begin position="137"/>
        <end position="157"/>
    </location>
</feature>
<dbReference type="InterPro" id="IPR050327">
    <property type="entry name" value="Proton-linked_MCT"/>
</dbReference>
<feature type="transmembrane region" description="Helical" evidence="1">
    <location>
        <begin position="80"/>
        <end position="98"/>
    </location>
</feature>
<accession>A0A6J8ETR2</accession>
<reference evidence="2 3" key="1">
    <citation type="submission" date="2020-06" db="EMBL/GenBank/DDBJ databases">
        <authorList>
            <person name="Li R."/>
            <person name="Bekaert M."/>
        </authorList>
    </citation>
    <scope>NUCLEOTIDE SEQUENCE [LARGE SCALE GENOMIC DNA]</scope>
    <source>
        <strain evidence="3">wild</strain>
    </source>
</reference>
<dbReference type="OrthoDB" id="6112967at2759"/>
<dbReference type="EMBL" id="CACVKT020009702">
    <property type="protein sequence ID" value="CAC5422895.1"/>
    <property type="molecule type" value="Genomic_DNA"/>
</dbReference>
<dbReference type="InterPro" id="IPR036259">
    <property type="entry name" value="MFS_trans_sf"/>
</dbReference>
<dbReference type="CDD" id="cd17352">
    <property type="entry name" value="MFS_MCT_SLC16"/>
    <property type="match status" value="1"/>
</dbReference>
<dbReference type="InterPro" id="IPR011701">
    <property type="entry name" value="MFS"/>
</dbReference>